<protein>
    <recommendedName>
        <fullName evidence="3">F-box domain-containing protein</fullName>
    </recommendedName>
</protein>
<name>A0A137P0M0_CONC2</name>
<evidence type="ECO:0000313" key="2">
    <source>
        <dbReference type="Proteomes" id="UP000070444"/>
    </source>
</evidence>
<organism evidence="1 2">
    <name type="scientific">Conidiobolus coronatus (strain ATCC 28846 / CBS 209.66 / NRRL 28638)</name>
    <name type="common">Delacroixia coronata</name>
    <dbReference type="NCBI Taxonomy" id="796925"/>
    <lineage>
        <taxon>Eukaryota</taxon>
        <taxon>Fungi</taxon>
        <taxon>Fungi incertae sedis</taxon>
        <taxon>Zoopagomycota</taxon>
        <taxon>Entomophthoromycotina</taxon>
        <taxon>Entomophthoromycetes</taxon>
        <taxon>Entomophthorales</taxon>
        <taxon>Ancylistaceae</taxon>
        <taxon>Conidiobolus</taxon>
    </lineage>
</organism>
<dbReference type="EMBL" id="KQ964577">
    <property type="protein sequence ID" value="KXN68414.1"/>
    <property type="molecule type" value="Genomic_DNA"/>
</dbReference>
<dbReference type="AlphaFoldDB" id="A0A137P0M0"/>
<gene>
    <name evidence="1" type="ORF">CONCODRAFT_86467</name>
</gene>
<keyword evidence="2" id="KW-1185">Reference proteome</keyword>
<sequence>MNQSKQCNNDWITLLKFKEIYGLLDFKDLENLSFVCKNVYFKTKPLLISKIHIHSYLLINNLSDKSYWYDNGNVNISNDMLLQYKDSVKSISNHVKSAKVDEIPLYPELHLYLDSFINLERLVFANLETKINLTSLNLILNRSSKLNELTLLSITIHSNEIGDANKILFPSTLTKLSINYCIWPDYYQTLRENSITVPTLGPYSVLSTQKFYRLVHFEYFSSRLFTNFNIIPSILENSPILGTLSLEVSLINREFFDLISRSTSLKSIRLVNREGTNINPEEFSHHLSYPTIAKFNYLFVENQSNLLPNIELLLSRFHNLKILNLSFEIPFLPHIYNILEKLPNLQKLEIFNIDCHEFQLPLNITNRTITSLTIINFKVDQIDFKDFEEWYALKSIKLEFNSFSIKNYNHKWVKDQAKDEVNQNWIIFNCTDNYIRFYRK</sequence>
<dbReference type="SUPFAM" id="SSF52047">
    <property type="entry name" value="RNI-like"/>
    <property type="match status" value="1"/>
</dbReference>
<reference evidence="1 2" key="1">
    <citation type="journal article" date="2015" name="Genome Biol. Evol.">
        <title>Phylogenomic analyses indicate that early fungi evolved digesting cell walls of algal ancestors of land plants.</title>
        <authorList>
            <person name="Chang Y."/>
            <person name="Wang S."/>
            <person name="Sekimoto S."/>
            <person name="Aerts A.L."/>
            <person name="Choi C."/>
            <person name="Clum A."/>
            <person name="LaButti K.M."/>
            <person name="Lindquist E.A."/>
            <person name="Yee Ngan C."/>
            <person name="Ohm R.A."/>
            <person name="Salamov A.A."/>
            <person name="Grigoriev I.V."/>
            <person name="Spatafora J.W."/>
            <person name="Berbee M.L."/>
        </authorList>
    </citation>
    <scope>NUCLEOTIDE SEQUENCE [LARGE SCALE GENOMIC DNA]</scope>
    <source>
        <strain evidence="1 2">NRRL 28638</strain>
    </source>
</reference>
<proteinExistence type="predicted"/>
<accession>A0A137P0M0</accession>
<dbReference type="Proteomes" id="UP000070444">
    <property type="component" value="Unassembled WGS sequence"/>
</dbReference>
<evidence type="ECO:0008006" key="3">
    <source>
        <dbReference type="Google" id="ProtNLM"/>
    </source>
</evidence>
<evidence type="ECO:0000313" key="1">
    <source>
        <dbReference type="EMBL" id="KXN68414.1"/>
    </source>
</evidence>